<name>A0ABM9ZQW6_9BACT</name>
<reference evidence="1 2" key="1">
    <citation type="submission" date="2009-12" db="EMBL/GenBank/DDBJ databases">
        <authorList>
            <person name="Shrivastava S."/>
            <person name="Madupu R."/>
            <person name="Durkin A.S."/>
            <person name="Torralba M."/>
            <person name="Methe B."/>
            <person name="Sutton G.G."/>
            <person name="Strausberg R.L."/>
            <person name="Nelson K.E."/>
        </authorList>
    </citation>
    <scope>NUCLEOTIDE SEQUENCE [LARGE SCALE GENOMIC DNA]</scope>
    <source>
        <strain evidence="1 2">W5455</strain>
    </source>
</reference>
<comment type="caution">
    <text evidence="1">The sequence shown here is derived from an EMBL/GenBank/DDBJ whole genome shotgun (WGS) entry which is preliminary data.</text>
</comment>
<proteinExistence type="predicted"/>
<protein>
    <submittedName>
        <fullName evidence="1">Uncharacterized protein</fullName>
    </submittedName>
</protein>
<gene>
    <name evidence="1" type="ORF">HMPREF7215_0831</name>
</gene>
<keyword evidence="2" id="KW-1185">Reference proteome</keyword>
<evidence type="ECO:0000313" key="2">
    <source>
        <dbReference type="Proteomes" id="UP000006462"/>
    </source>
</evidence>
<dbReference type="Proteomes" id="UP000006462">
    <property type="component" value="Unassembled WGS sequence"/>
</dbReference>
<accession>A0ABM9ZQW6</accession>
<organism evidence="1 2">
    <name type="scientific">Pyramidobacter piscolens W5455</name>
    <dbReference type="NCBI Taxonomy" id="352165"/>
    <lineage>
        <taxon>Bacteria</taxon>
        <taxon>Thermotogati</taxon>
        <taxon>Synergistota</taxon>
        <taxon>Synergistia</taxon>
        <taxon>Synergistales</taxon>
        <taxon>Dethiosulfovibrionaceae</taxon>
        <taxon>Pyramidobacter</taxon>
    </lineage>
</organism>
<evidence type="ECO:0000313" key="1">
    <source>
        <dbReference type="EMBL" id="EFB89339.1"/>
    </source>
</evidence>
<sequence length="37" mass="4297">MTVRAFCIENHDQTKCTFSPASARPDLSFCTFFRRVI</sequence>
<dbReference type="EMBL" id="ADFP01000137">
    <property type="protein sequence ID" value="EFB89339.1"/>
    <property type="molecule type" value="Genomic_DNA"/>
</dbReference>